<dbReference type="AlphaFoldDB" id="A0A3R7W4K4"/>
<dbReference type="Proteomes" id="UP000286097">
    <property type="component" value="Unassembled WGS sequence"/>
</dbReference>
<evidence type="ECO:0000313" key="4">
    <source>
        <dbReference type="Proteomes" id="UP000286097"/>
    </source>
</evidence>
<organism evidence="3 4">
    <name type="scientific">Peronospora effusa</name>
    <dbReference type="NCBI Taxonomy" id="542832"/>
    <lineage>
        <taxon>Eukaryota</taxon>
        <taxon>Sar</taxon>
        <taxon>Stramenopiles</taxon>
        <taxon>Oomycota</taxon>
        <taxon>Peronosporomycetes</taxon>
        <taxon>Peronosporales</taxon>
        <taxon>Peronosporaceae</taxon>
        <taxon>Peronospora</taxon>
    </lineage>
</organism>
<evidence type="ECO:0000256" key="1">
    <source>
        <dbReference type="SAM" id="Coils"/>
    </source>
</evidence>
<feature type="compositionally biased region" description="Basic and acidic residues" evidence="2">
    <location>
        <begin position="26"/>
        <end position="35"/>
    </location>
</feature>
<feature type="region of interest" description="Disordered" evidence="2">
    <location>
        <begin position="17"/>
        <end position="40"/>
    </location>
</feature>
<accession>A0A3R7W4K4</accession>
<protein>
    <submittedName>
        <fullName evidence="3">Uncharacterized protein</fullName>
    </submittedName>
</protein>
<keyword evidence="1" id="KW-0175">Coiled coil</keyword>
<proteinExistence type="predicted"/>
<evidence type="ECO:0000313" key="3">
    <source>
        <dbReference type="EMBL" id="RQM15042.1"/>
    </source>
</evidence>
<gene>
    <name evidence="3" type="ORF">DD237_004974</name>
</gene>
<dbReference type="VEuPathDB" id="FungiDB:DD237_004974"/>
<dbReference type="EMBL" id="QKXF01000173">
    <property type="protein sequence ID" value="RQM15042.1"/>
    <property type="molecule type" value="Genomic_DNA"/>
</dbReference>
<name>A0A3R7W4K4_9STRA</name>
<comment type="caution">
    <text evidence="3">The sequence shown here is derived from an EMBL/GenBank/DDBJ whole genome shotgun (WGS) entry which is preliminary data.</text>
</comment>
<reference evidence="3 4" key="1">
    <citation type="submission" date="2018-06" db="EMBL/GenBank/DDBJ databases">
        <title>Comparative genomics of downy mildews reveals potential adaptations to biotrophy.</title>
        <authorList>
            <person name="Fletcher K."/>
            <person name="Klosterman S.J."/>
            <person name="Derevnina L."/>
            <person name="Martin F."/>
            <person name="Koike S."/>
            <person name="Reyes Chin-Wo S."/>
            <person name="Mou B."/>
            <person name="Michelmore R."/>
        </authorList>
    </citation>
    <scope>NUCLEOTIDE SEQUENCE [LARGE SCALE GENOMIC DNA]</scope>
    <source>
        <strain evidence="3 4">R13</strain>
    </source>
</reference>
<feature type="coiled-coil region" evidence="1">
    <location>
        <begin position="60"/>
        <end position="94"/>
    </location>
</feature>
<sequence>MFQDSFHKPTSISSAVKQRNLNVAMKRSEAPESKRPLPTPSLVAQLQEVDRRMTFVDYDASQARDLAEAAESLAEEATSAIAGFAQRLERLEHSLLFNVVWAAPA</sequence>
<evidence type="ECO:0000256" key="2">
    <source>
        <dbReference type="SAM" id="MobiDB-lite"/>
    </source>
</evidence>